<keyword evidence="2" id="KW-0540">Nuclease</keyword>
<organism evidence="2 3">
    <name type="scientific">Nocardioides soli</name>
    <dbReference type="NCBI Taxonomy" id="1036020"/>
    <lineage>
        <taxon>Bacteria</taxon>
        <taxon>Bacillati</taxon>
        <taxon>Actinomycetota</taxon>
        <taxon>Actinomycetes</taxon>
        <taxon>Propionibacteriales</taxon>
        <taxon>Nocardioidaceae</taxon>
        <taxon>Nocardioides</taxon>
    </lineage>
</organism>
<comment type="caution">
    <text evidence="2">The sequence shown here is derived from an EMBL/GenBank/DDBJ whole genome shotgun (WGS) entry which is preliminary data.</text>
</comment>
<keyword evidence="3" id="KW-1185">Reference proteome</keyword>
<keyword evidence="2" id="KW-0378">Hydrolase</keyword>
<dbReference type="RefSeq" id="WP_246389896.1">
    <property type="nucleotide sequence ID" value="NZ_JACHWR010000001.1"/>
</dbReference>
<evidence type="ECO:0000313" key="3">
    <source>
        <dbReference type="Proteomes" id="UP000589626"/>
    </source>
</evidence>
<keyword evidence="2" id="KW-0255">Endonuclease</keyword>
<proteinExistence type="predicted"/>
<dbReference type="Gene3D" id="3.90.1570.10">
    <property type="entry name" value="tt1808, chain A"/>
    <property type="match status" value="1"/>
</dbReference>
<name>A0A7W4YYN6_9ACTN</name>
<accession>A0A7W4YYN6</accession>
<dbReference type="InterPro" id="IPR012296">
    <property type="entry name" value="Nuclease_put_TT1808"/>
</dbReference>
<evidence type="ECO:0000313" key="2">
    <source>
        <dbReference type="EMBL" id="MBB3040309.1"/>
    </source>
</evidence>
<dbReference type="PANTHER" id="PTHR35400:SF3">
    <property type="entry name" value="SLL1072 PROTEIN"/>
    <property type="match status" value="1"/>
</dbReference>
<dbReference type="InterPro" id="IPR011335">
    <property type="entry name" value="Restrct_endonuc-II-like"/>
</dbReference>
<evidence type="ECO:0000259" key="1">
    <source>
        <dbReference type="Pfam" id="PF05685"/>
    </source>
</evidence>
<dbReference type="Pfam" id="PF05685">
    <property type="entry name" value="Uma2"/>
    <property type="match status" value="1"/>
</dbReference>
<dbReference type="InterPro" id="IPR008538">
    <property type="entry name" value="Uma2"/>
</dbReference>
<dbReference type="CDD" id="cd06260">
    <property type="entry name" value="DUF820-like"/>
    <property type="match status" value="1"/>
</dbReference>
<protein>
    <submittedName>
        <fullName evidence="2">Uma2 family endonuclease</fullName>
    </submittedName>
</protein>
<dbReference type="Proteomes" id="UP000589626">
    <property type="component" value="Unassembled WGS sequence"/>
</dbReference>
<dbReference type="AlphaFoldDB" id="A0A7W4YYN6"/>
<gene>
    <name evidence="2" type="ORF">FHU40_000110</name>
</gene>
<sequence>MTTLPRGRALTVADIEAMPDDGQRYELIDGVLVVSPTPAWRHQDVLTNLLVLLRTTAPAHLRVLPAPTAVIIDERTWVEPDIVVAPKSDYGAKYLDHPPLLAVEVLSPSNRIYDLNTKFARYERAGIASYWVVDPDELRLVVWELVDGRYVEIADVGPGERWSAVRPFPVAVAPGDLTD</sequence>
<dbReference type="EMBL" id="JACHWR010000001">
    <property type="protein sequence ID" value="MBB3040309.1"/>
    <property type="molecule type" value="Genomic_DNA"/>
</dbReference>
<dbReference type="PANTHER" id="PTHR35400">
    <property type="entry name" value="SLR1083 PROTEIN"/>
    <property type="match status" value="1"/>
</dbReference>
<dbReference type="SUPFAM" id="SSF52980">
    <property type="entry name" value="Restriction endonuclease-like"/>
    <property type="match status" value="1"/>
</dbReference>
<dbReference type="GO" id="GO:0004519">
    <property type="term" value="F:endonuclease activity"/>
    <property type="evidence" value="ECO:0007669"/>
    <property type="project" value="UniProtKB-KW"/>
</dbReference>
<feature type="domain" description="Putative restriction endonuclease" evidence="1">
    <location>
        <begin position="13"/>
        <end position="169"/>
    </location>
</feature>
<reference evidence="2 3" key="1">
    <citation type="submission" date="2020-08" db="EMBL/GenBank/DDBJ databases">
        <title>Sequencing the genomes of 1000 actinobacteria strains.</title>
        <authorList>
            <person name="Klenk H.-P."/>
        </authorList>
    </citation>
    <scope>NUCLEOTIDE SEQUENCE [LARGE SCALE GENOMIC DNA]</scope>
    <source>
        <strain evidence="2 3">DSM 105498</strain>
    </source>
</reference>